<keyword evidence="1" id="KW-1133">Transmembrane helix</keyword>
<evidence type="ECO:0000313" key="3">
    <source>
        <dbReference type="Proteomes" id="UP000244093"/>
    </source>
</evidence>
<dbReference type="EMBL" id="NBVN01000008">
    <property type="protein sequence ID" value="PUA31626.1"/>
    <property type="molecule type" value="Genomic_DNA"/>
</dbReference>
<keyword evidence="1" id="KW-0812">Transmembrane</keyword>
<keyword evidence="1" id="KW-0472">Membrane</keyword>
<evidence type="ECO:0000256" key="1">
    <source>
        <dbReference type="SAM" id="Phobius"/>
    </source>
</evidence>
<name>A0A2R7Y258_9CREN</name>
<reference evidence="2 3" key="1">
    <citation type="journal article" date="2018" name="Syst. Appl. Microbiol.">
        <title>A new symbiotic nanoarchaeote (Candidatus Nanoclepta minutus) and its host (Zestosphaera tikiterensis gen. nov., sp. nov.) from a New Zealand hot spring.</title>
        <authorList>
            <person name="St John E."/>
            <person name="Liu Y."/>
            <person name="Podar M."/>
            <person name="Stott M.B."/>
            <person name="Meneghin J."/>
            <person name="Chen Z."/>
            <person name="Lagutin K."/>
            <person name="Mitchell K."/>
            <person name="Reysenbach A.L."/>
        </authorList>
    </citation>
    <scope>NUCLEOTIDE SEQUENCE [LARGE SCALE GENOMIC DNA]</scope>
    <source>
        <strain evidence="2">NZ3</strain>
    </source>
</reference>
<accession>A0A2R7Y258</accession>
<feature type="transmembrane region" description="Helical" evidence="1">
    <location>
        <begin position="18"/>
        <end position="36"/>
    </location>
</feature>
<proteinExistence type="predicted"/>
<organism evidence="2 3">
    <name type="scientific">Zestosphaera tikiterensis</name>
    <dbReference type="NCBI Taxonomy" id="1973259"/>
    <lineage>
        <taxon>Archaea</taxon>
        <taxon>Thermoproteota</taxon>
        <taxon>Thermoprotei</taxon>
        <taxon>Desulfurococcales</taxon>
        <taxon>Desulfurococcaceae</taxon>
        <taxon>Zestosphaera</taxon>
    </lineage>
</organism>
<gene>
    <name evidence="2" type="ORF">B7O98_09000</name>
</gene>
<dbReference type="Proteomes" id="UP000244093">
    <property type="component" value="Unassembled WGS sequence"/>
</dbReference>
<dbReference type="AlphaFoldDB" id="A0A2R7Y258"/>
<protein>
    <submittedName>
        <fullName evidence="2">Uncharacterized protein</fullName>
    </submittedName>
</protein>
<sequence>MLGRLYRFIVFDRGVVDFIAWVVTTLGYPGFLSSLYGRFLVRLALKENIVYLHADRDVLVARADVSPGFIYREYAVYSVLMRYLARCIIDTGLNRPVGATVGVLKCMGLA</sequence>
<evidence type="ECO:0000313" key="2">
    <source>
        <dbReference type="EMBL" id="PUA31626.1"/>
    </source>
</evidence>
<comment type="caution">
    <text evidence="2">The sequence shown here is derived from an EMBL/GenBank/DDBJ whole genome shotgun (WGS) entry which is preliminary data.</text>
</comment>